<dbReference type="InterPro" id="IPR052336">
    <property type="entry name" value="MlaD_Phospholipid_Transporter"/>
</dbReference>
<feature type="domain" description="Mammalian cell entry C-terminal" evidence="2">
    <location>
        <begin position="99"/>
        <end position="278"/>
    </location>
</feature>
<dbReference type="PANTHER" id="PTHR33371">
    <property type="entry name" value="INTERMEMBRANE PHOSPHOLIPID TRANSPORT SYSTEM BINDING PROTEIN MLAD-RELATED"/>
    <property type="match status" value="1"/>
</dbReference>
<dbReference type="InterPro" id="IPR024516">
    <property type="entry name" value="Mce_C"/>
</dbReference>
<evidence type="ECO:0000313" key="3">
    <source>
        <dbReference type="EMBL" id="BBX30106.1"/>
    </source>
</evidence>
<dbReference type="EMBL" id="AP022565">
    <property type="protein sequence ID" value="BBX30106.1"/>
    <property type="molecule type" value="Genomic_DNA"/>
</dbReference>
<dbReference type="AlphaFoldDB" id="A0A6N4UYF9"/>
<dbReference type="KEGG" id="malv:MALV_52310"/>
<dbReference type="InterPro" id="IPR005693">
    <property type="entry name" value="Mce"/>
</dbReference>
<keyword evidence="4" id="KW-1185">Reference proteome</keyword>
<proteinExistence type="predicted"/>
<evidence type="ECO:0000313" key="4">
    <source>
        <dbReference type="Proteomes" id="UP000466906"/>
    </source>
</evidence>
<organism evidence="3 4">
    <name type="scientific">Mycolicibacterium alvei</name>
    <dbReference type="NCBI Taxonomy" id="67081"/>
    <lineage>
        <taxon>Bacteria</taxon>
        <taxon>Bacillati</taxon>
        <taxon>Actinomycetota</taxon>
        <taxon>Actinomycetes</taxon>
        <taxon>Mycobacteriales</taxon>
        <taxon>Mycobacteriaceae</taxon>
        <taxon>Mycolicibacterium</taxon>
    </lineage>
</organism>
<reference evidence="3 4" key="1">
    <citation type="journal article" date="2019" name="Emerg. Microbes Infect.">
        <title>Comprehensive subspecies identification of 175 nontuberculous mycobacteria species based on 7547 genomic profiles.</title>
        <authorList>
            <person name="Matsumoto Y."/>
            <person name="Kinjo T."/>
            <person name="Motooka D."/>
            <person name="Nabeya D."/>
            <person name="Jung N."/>
            <person name="Uechi K."/>
            <person name="Horii T."/>
            <person name="Iida T."/>
            <person name="Fujita J."/>
            <person name="Nakamura S."/>
        </authorList>
    </citation>
    <scope>NUCLEOTIDE SEQUENCE [LARGE SCALE GENOMIC DNA]</scope>
    <source>
        <strain evidence="3 4">JCM 12272</strain>
    </source>
</reference>
<dbReference type="Pfam" id="PF11887">
    <property type="entry name" value="Mce4_CUP1"/>
    <property type="match status" value="1"/>
</dbReference>
<dbReference type="Proteomes" id="UP000466906">
    <property type="component" value="Chromosome"/>
</dbReference>
<dbReference type="PANTHER" id="PTHR33371:SF18">
    <property type="entry name" value="MCE-FAMILY PROTEIN MCE3C"/>
    <property type="match status" value="1"/>
</dbReference>
<sequence>MVMVAALLMVRFAGFGYTVYRAEFAQAAQLRAGDYVSVAGVSVGEVKSIALAGEKVVVQLKVRSDVVMGENTRAAIKLTTLLGSRYVELRPSGVKPLADSTIPLSYTEIPYDLQALLADATPTFESIDTEQMAMAIEVFASQLDGLPASLPQAMTNLRALSGIIAERRDQIGDLLRATATITTTLRRQQASLGQLVFQGRDLLAEFVSRREAFQGLMESVTRIVELLSKIVVNDGPAFEELLVNLRDLTALVSDHDDLFRNLLQVMPIPIRNVTNATGFSPALEFNARNGLIVDDWLCAISGRAQQFDLVEYFKDCK</sequence>
<protein>
    <submittedName>
        <fullName evidence="3">Putative Mce family protein</fullName>
    </submittedName>
</protein>
<dbReference type="Pfam" id="PF02470">
    <property type="entry name" value="MlaD"/>
    <property type="match status" value="1"/>
</dbReference>
<dbReference type="InterPro" id="IPR003399">
    <property type="entry name" value="Mce/MlaD"/>
</dbReference>
<name>A0A6N4UYF9_9MYCO</name>
<feature type="domain" description="Mce/MlaD" evidence="1">
    <location>
        <begin position="18"/>
        <end position="91"/>
    </location>
</feature>
<gene>
    <name evidence="3" type="ORF">MALV_52310</name>
</gene>
<accession>A0A6N4UYF9</accession>
<dbReference type="GO" id="GO:0005576">
    <property type="term" value="C:extracellular region"/>
    <property type="evidence" value="ECO:0007669"/>
    <property type="project" value="TreeGrafter"/>
</dbReference>
<evidence type="ECO:0000259" key="2">
    <source>
        <dbReference type="Pfam" id="PF11887"/>
    </source>
</evidence>
<evidence type="ECO:0000259" key="1">
    <source>
        <dbReference type="Pfam" id="PF02470"/>
    </source>
</evidence>
<dbReference type="NCBIfam" id="TIGR00996">
    <property type="entry name" value="Mtu_fam_mce"/>
    <property type="match status" value="1"/>
</dbReference>